<keyword evidence="1" id="KW-1133">Transmembrane helix</keyword>
<keyword evidence="4" id="KW-1185">Reference proteome</keyword>
<evidence type="ECO:0000259" key="2">
    <source>
        <dbReference type="PROSITE" id="PS51724"/>
    </source>
</evidence>
<feature type="transmembrane region" description="Helical" evidence="1">
    <location>
        <begin position="165"/>
        <end position="185"/>
    </location>
</feature>
<gene>
    <name evidence="3" type="ORF">L21SP5_02196</name>
</gene>
<evidence type="ECO:0000313" key="3">
    <source>
        <dbReference type="EMBL" id="ALO15829.1"/>
    </source>
</evidence>
<dbReference type="InterPro" id="IPR040495">
    <property type="entry name" value="HU-CCDC81_bac_1"/>
</dbReference>
<dbReference type="EMBL" id="CP013118">
    <property type="protein sequence ID" value="ALO15829.1"/>
    <property type="molecule type" value="Genomic_DNA"/>
</dbReference>
<keyword evidence="1" id="KW-0812">Transmembrane</keyword>
<dbReference type="PROSITE" id="PS51724">
    <property type="entry name" value="SPOR"/>
    <property type="match status" value="1"/>
</dbReference>
<proteinExistence type="predicted"/>
<dbReference type="Proteomes" id="UP000064893">
    <property type="component" value="Chromosome"/>
</dbReference>
<dbReference type="SUPFAM" id="SSF110997">
    <property type="entry name" value="Sporulation related repeat"/>
    <property type="match status" value="1"/>
</dbReference>
<evidence type="ECO:0000256" key="1">
    <source>
        <dbReference type="SAM" id="Phobius"/>
    </source>
</evidence>
<dbReference type="InterPro" id="IPR007730">
    <property type="entry name" value="SPOR-like_dom"/>
</dbReference>
<dbReference type="GO" id="GO:0042834">
    <property type="term" value="F:peptidoglycan binding"/>
    <property type="evidence" value="ECO:0007669"/>
    <property type="project" value="InterPro"/>
</dbReference>
<dbReference type="OrthoDB" id="653949at2"/>
<dbReference type="AlphaFoldDB" id="A0A0S2I101"/>
<dbReference type="Pfam" id="PF18174">
    <property type="entry name" value="HU-CCDC81_bac_1"/>
    <property type="match status" value="1"/>
</dbReference>
<dbReference type="RefSeq" id="WP_057953254.1">
    <property type="nucleotide sequence ID" value="NZ_CP013118.1"/>
</dbReference>
<dbReference type="Pfam" id="PF18175">
    <property type="entry name" value="HU-CCDC81_bac_2"/>
    <property type="match status" value="1"/>
</dbReference>
<dbReference type="Pfam" id="PF05036">
    <property type="entry name" value="SPOR"/>
    <property type="match status" value="1"/>
</dbReference>
<feature type="domain" description="SPOR" evidence="2">
    <location>
        <begin position="233"/>
        <end position="308"/>
    </location>
</feature>
<dbReference type="Gene3D" id="3.30.70.1070">
    <property type="entry name" value="Sporulation related repeat"/>
    <property type="match status" value="1"/>
</dbReference>
<dbReference type="STRING" id="1307839.L21SP5_02196"/>
<name>A0A0S2I101_9BACT</name>
<keyword evidence="1" id="KW-0472">Membrane</keyword>
<organism evidence="3 4">
    <name type="scientific">Salinivirga cyanobacteriivorans</name>
    <dbReference type="NCBI Taxonomy" id="1307839"/>
    <lineage>
        <taxon>Bacteria</taxon>
        <taxon>Pseudomonadati</taxon>
        <taxon>Bacteroidota</taxon>
        <taxon>Bacteroidia</taxon>
        <taxon>Bacteroidales</taxon>
        <taxon>Salinivirgaceae</taxon>
        <taxon>Salinivirga</taxon>
    </lineage>
</organism>
<sequence>MSTLSKYISDLLFLHNCVIVPELGGFVAEFRSAIIDDQREMIYPPSKSLAFNNALRRNDGLLVNYIAHKRELTYEAAATWLSEEVKHIKHTLLTDGLVIVNGLGALYLDENHHFQFRADVEQNLLADAYGLTPVNLPIDLSIRTSKSLKTVPINQNQGIMSKKTMVRVAAVLGPILIIGAVLTFGTDFFKQEQKNQTAAIGISQPEEKDTTKDSADINEIATKKEQALYYSEKEEAFEYHIIAGSYNRRKNAQLLADDLIKEGHNATVVEADGKFRVSMQQFSDRYEALQKLDFLRKTTDKSYWIFKQKN</sequence>
<dbReference type="InterPro" id="IPR036680">
    <property type="entry name" value="SPOR-like_sf"/>
</dbReference>
<protein>
    <submittedName>
        <fullName evidence="3">Sporulation related domain protein</fullName>
    </submittedName>
</protein>
<evidence type="ECO:0000313" key="4">
    <source>
        <dbReference type="Proteomes" id="UP000064893"/>
    </source>
</evidence>
<accession>A0A0S2I101</accession>
<dbReference type="InterPro" id="IPR041268">
    <property type="entry name" value="HU-CCDC81_bac_2"/>
</dbReference>
<reference evidence="3 4" key="1">
    <citation type="submission" date="2015-11" db="EMBL/GenBank/DDBJ databases">
        <title>Description and complete genome sequence of a novel strain predominating in hypersaline microbial mats and representing a new family of the Bacteriodetes phylum.</title>
        <authorList>
            <person name="Spring S."/>
            <person name="Bunk B."/>
            <person name="Sproer C."/>
            <person name="Klenk H.-P."/>
        </authorList>
    </citation>
    <scope>NUCLEOTIDE SEQUENCE [LARGE SCALE GENOMIC DNA]</scope>
    <source>
        <strain evidence="3 4">L21-Spi-D4</strain>
    </source>
</reference>
<dbReference type="KEGG" id="blq:L21SP5_02196"/>